<dbReference type="Proteomes" id="UP000005239">
    <property type="component" value="Unassembled WGS sequence"/>
</dbReference>
<sequence>MKEDGYRCMVNTVRMDNSFIDYHKMLDLGLLITLIWIVFYSPVLRRQYAHNFVIILLVQLAIVFFQLFYLFGRFQCSDQMEYIVSNIAFFLQGAHHEVTLALLLYHWLEPTQTNREISIGAPTLLAIYPIYLLCGDYEFEQMTRANWIIAAVGILNISICVRMIIRGVSSSLFPQIILTYEIIYILVHALQKIPHSIHEVYFVGEWLDDFAVIATFLTVSIIFAYDIAKKRTAPVNIQNVVLADVL</sequence>
<dbReference type="EnsemblMetazoa" id="PPA34765.1">
    <property type="protein sequence ID" value="PPA34765.1"/>
    <property type="gene ID" value="WBGene00273134"/>
</dbReference>
<organism evidence="1 2">
    <name type="scientific">Pristionchus pacificus</name>
    <name type="common">Parasitic nematode worm</name>
    <dbReference type="NCBI Taxonomy" id="54126"/>
    <lineage>
        <taxon>Eukaryota</taxon>
        <taxon>Metazoa</taxon>
        <taxon>Ecdysozoa</taxon>
        <taxon>Nematoda</taxon>
        <taxon>Chromadorea</taxon>
        <taxon>Rhabditida</taxon>
        <taxon>Rhabditina</taxon>
        <taxon>Diplogasteromorpha</taxon>
        <taxon>Diplogasteroidea</taxon>
        <taxon>Neodiplogasteridae</taxon>
        <taxon>Pristionchus</taxon>
    </lineage>
</organism>
<protein>
    <submittedName>
        <fullName evidence="1">Uncharacterized protein</fullName>
    </submittedName>
</protein>
<keyword evidence="2" id="KW-1185">Reference proteome</keyword>
<gene>
    <name evidence="1" type="primary">WBGene00273134</name>
</gene>
<name>A0A2A6C882_PRIPA</name>
<evidence type="ECO:0000313" key="1">
    <source>
        <dbReference type="EnsemblMetazoa" id="PPA34765.1"/>
    </source>
</evidence>
<accession>A0A2A6C882</accession>
<evidence type="ECO:0000313" key="2">
    <source>
        <dbReference type="Proteomes" id="UP000005239"/>
    </source>
</evidence>
<proteinExistence type="predicted"/>
<reference evidence="2" key="1">
    <citation type="journal article" date="2008" name="Nat. Genet.">
        <title>The Pristionchus pacificus genome provides a unique perspective on nematode lifestyle and parasitism.</title>
        <authorList>
            <person name="Dieterich C."/>
            <person name="Clifton S.W."/>
            <person name="Schuster L.N."/>
            <person name="Chinwalla A."/>
            <person name="Delehaunty K."/>
            <person name="Dinkelacker I."/>
            <person name="Fulton L."/>
            <person name="Fulton R."/>
            <person name="Godfrey J."/>
            <person name="Minx P."/>
            <person name="Mitreva M."/>
            <person name="Roeseler W."/>
            <person name="Tian H."/>
            <person name="Witte H."/>
            <person name="Yang S.P."/>
            <person name="Wilson R.K."/>
            <person name="Sommer R.J."/>
        </authorList>
    </citation>
    <scope>NUCLEOTIDE SEQUENCE [LARGE SCALE GENOMIC DNA]</scope>
    <source>
        <strain evidence="2">PS312</strain>
    </source>
</reference>
<dbReference type="AlphaFoldDB" id="A0A2A6C882"/>
<reference evidence="1" key="2">
    <citation type="submission" date="2022-06" db="UniProtKB">
        <authorList>
            <consortium name="EnsemblMetazoa"/>
        </authorList>
    </citation>
    <scope>IDENTIFICATION</scope>
    <source>
        <strain evidence="1">PS312</strain>
    </source>
</reference>
<accession>A0A8R1UQT4</accession>